<dbReference type="Pfam" id="PF13841">
    <property type="entry name" value="Defensin_beta_2"/>
    <property type="match status" value="1"/>
</dbReference>
<comment type="similarity">
    <text evidence="2 9">Belongs to the beta-defensin family.</text>
</comment>
<evidence type="ECO:0000256" key="2">
    <source>
        <dbReference type="ARBA" id="ARBA00007371"/>
    </source>
</evidence>
<proteinExistence type="inferred from homology"/>
<dbReference type="GO" id="GO:0005615">
    <property type="term" value="C:extracellular space"/>
    <property type="evidence" value="ECO:0007669"/>
    <property type="project" value="TreeGrafter"/>
</dbReference>
<protein>
    <recommendedName>
        <fullName evidence="9">Beta-defensin</fullName>
    </recommendedName>
</protein>
<feature type="signal peptide" evidence="9">
    <location>
        <begin position="1"/>
        <end position="22"/>
    </location>
</feature>
<reference evidence="11" key="2">
    <citation type="submission" date="2025-08" db="UniProtKB">
        <authorList>
            <consortium name="Ensembl"/>
        </authorList>
    </citation>
    <scope>IDENTIFICATION</scope>
</reference>
<feature type="domain" description="Beta-defensin" evidence="10">
    <location>
        <begin position="29"/>
        <end position="57"/>
    </location>
</feature>
<keyword evidence="8" id="KW-1015">Disulfide bond</keyword>
<reference evidence="11 12" key="1">
    <citation type="journal article" date="2020" name="Nat. Commun.">
        <title>Donkey genomes provide new insights into domestication and selection for coat color.</title>
        <authorList>
            <person name="Wang"/>
            <person name="C."/>
            <person name="Li"/>
            <person name="H."/>
            <person name="Guo"/>
            <person name="Y."/>
            <person name="Huang"/>
            <person name="J."/>
            <person name="Sun"/>
            <person name="Y."/>
            <person name="Min"/>
            <person name="J."/>
            <person name="Wang"/>
            <person name="J."/>
            <person name="Fang"/>
            <person name="X."/>
            <person name="Zhao"/>
            <person name="Z."/>
            <person name="Wang"/>
            <person name="S."/>
            <person name="Zhang"/>
            <person name="Y."/>
            <person name="Liu"/>
            <person name="Q."/>
            <person name="Jiang"/>
            <person name="Q."/>
            <person name="Wang"/>
            <person name="X."/>
            <person name="Guo"/>
            <person name="Y."/>
            <person name="Yang"/>
            <person name="C."/>
            <person name="Wang"/>
            <person name="Y."/>
            <person name="Tian"/>
            <person name="F."/>
            <person name="Zhuang"/>
            <person name="G."/>
            <person name="Fan"/>
            <person name="Y."/>
            <person name="Gao"/>
            <person name="Q."/>
            <person name="Li"/>
            <person name="Y."/>
            <person name="Ju"/>
            <person name="Z."/>
            <person name="Li"/>
            <person name="J."/>
            <person name="Li"/>
            <person name="R."/>
            <person name="Hou"/>
            <person name="M."/>
            <person name="Yang"/>
            <person name="G."/>
            <person name="Liu"/>
            <person name="G."/>
            <person name="Liu"/>
            <person name="W."/>
            <person name="Guo"/>
            <person name="J."/>
            <person name="Pan"/>
            <person name="S."/>
            <person name="Fan"/>
            <person name="G."/>
            <person name="Zhang"/>
            <person name="W."/>
            <person name="Zhang"/>
            <person name="R."/>
            <person name="Yu"/>
            <person name="J."/>
            <person name="Zhang"/>
            <person name="X."/>
            <person name="Yin"/>
            <person name="Q."/>
            <person name="Ji"/>
            <person name="C."/>
            <person name="Jin"/>
            <person name="Y."/>
            <person name="Yue"/>
            <person name="G."/>
            <person name="Liu"/>
            <person name="M."/>
            <person name="Xu"/>
            <person name="J."/>
            <person name="Liu"/>
            <person name="S."/>
            <person name="Jordana"/>
            <person name="J."/>
            <person name="Noce"/>
            <person name="A."/>
            <person name="Amills"/>
            <person name="M."/>
            <person name="Wu"/>
            <person name="D.D."/>
            <person name="Li"/>
            <person name="S."/>
            <person name="Zhou"/>
            <person name="X. and Zhong"/>
            <person name="J."/>
        </authorList>
    </citation>
    <scope>NUCLEOTIDE SEQUENCE [LARGE SCALE GENOMIC DNA]</scope>
</reference>
<evidence type="ECO:0000256" key="7">
    <source>
        <dbReference type="ARBA" id="ARBA00023022"/>
    </source>
</evidence>
<evidence type="ECO:0000256" key="4">
    <source>
        <dbReference type="ARBA" id="ARBA00022529"/>
    </source>
</evidence>
<dbReference type="Ensembl" id="ENSEAST00005048691.1">
    <property type="protein sequence ID" value="ENSEASP00005051698.1"/>
    <property type="gene ID" value="ENSEASG00005028451.1"/>
</dbReference>
<dbReference type="GO" id="GO:0045087">
    <property type="term" value="P:innate immune response"/>
    <property type="evidence" value="ECO:0007669"/>
    <property type="project" value="InterPro"/>
</dbReference>
<evidence type="ECO:0000256" key="5">
    <source>
        <dbReference type="ARBA" id="ARBA00022729"/>
    </source>
</evidence>
<dbReference type="AlphaFoldDB" id="A0A9L0JH73"/>
<evidence type="ECO:0000259" key="10">
    <source>
        <dbReference type="Pfam" id="PF13841"/>
    </source>
</evidence>
<evidence type="ECO:0000256" key="8">
    <source>
        <dbReference type="ARBA" id="ARBA00023157"/>
    </source>
</evidence>
<evidence type="ECO:0000256" key="6">
    <source>
        <dbReference type="ARBA" id="ARBA00022940"/>
    </source>
</evidence>
<evidence type="ECO:0000313" key="12">
    <source>
        <dbReference type="Proteomes" id="UP000694387"/>
    </source>
</evidence>
<evidence type="ECO:0000313" key="11">
    <source>
        <dbReference type="Ensembl" id="ENSEASP00005051698.1"/>
    </source>
</evidence>
<comment type="subcellular location">
    <subcellularLocation>
        <location evidence="1 9">Secreted</location>
    </subcellularLocation>
</comment>
<dbReference type="InterPro" id="IPR025933">
    <property type="entry name" value="Beta_defensin_dom"/>
</dbReference>
<accession>A0A9L0JH73</accession>
<organism evidence="11 12">
    <name type="scientific">Equus asinus</name>
    <name type="common">Donkey</name>
    <name type="synonym">Equus africanus asinus</name>
    <dbReference type="NCBI Taxonomy" id="9793"/>
    <lineage>
        <taxon>Eukaryota</taxon>
        <taxon>Metazoa</taxon>
        <taxon>Chordata</taxon>
        <taxon>Craniata</taxon>
        <taxon>Vertebrata</taxon>
        <taxon>Euteleostomi</taxon>
        <taxon>Mammalia</taxon>
        <taxon>Eutheria</taxon>
        <taxon>Laurasiatheria</taxon>
        <taxon>Perissodactyla</taxon>
        <taxon>Equidae</taxon>
        <taxon>Equus</taxon>
    </lineage>
</organism>
<dbReference type="Proteomes" id="UP000694387">
    <property type="component" value="Chromosome 3"/>
</dbReference>
<dbReference type="PANTHER" id="PTHR47900:SF1">
    <property type="entry name" value="BETA-DEFENSIN 131A"/>
    <property type="match status" value="1"/>
</dbReference>
<evidence type="ECO:0000256" key="9">
    <source>
        <dbReference type="RuleBase" id="RU231113"/>
    </source>
</evidence>
<keyword evidence="5 9" id="KW-0732">Signal</keyword>
<feature type="chain" id="PRO_5040530599" description="Beta-defensin" evidence="9">
    <location>
        <begin position="23"/>
        <end position="70"/>
    </location>
</feature>
<keyword evidence="7 9" id="KW-0044">Antibiotic</keyword>
<keyword evidence="3 9" id="KW-0964">Secreted</keyword>
<gene>
    <name evidence="11" type="primary">LOC106822577</name>
</gene>
<evidence type="ECO:0000256" key="1">
    <source>
        <dbReference type="ARBA" id="ARBA00004613"/>
    </source>
</evidence>
<keyword evidence="12" id="KW-1185">Reference proteome</keyword>
<keyword evidence="4 9" id="KW-0929">Antimicrobial</keyword>
<dbReference type="GO" id="GO:0042742">
    <property type="term" value="P:defense response to bacterium"/>
    <property type="evidence" value="ECO:0007669"/>
    <property type="project" value="UniProtKB-UniRule"/>
</dbReference>
<evidence type="ECO:0000256" key="3">
    <source>
        <dbReference type="ARBA" id="ARBA00022525"/>
    </source>
</evidence>
<comment type="function">
    <text evidence="9">Has antibacterial activity.</text>
</comment>
<name>A0A9L0JH73_EQUAS</name>
<reference evidence="11" key="3">
    <citation type="submission" date="2025-09" db="UniProtKB">
        <authorList>
            <consortium name="Ensembl"/>
        </authorList>
    </citation>
    <scope>IDENTIFICATION</scope>
</reference>
<dbReference type="GeneTree" id="ENSGT00390000001538"/>
<keyword evidence="6 9" id="KW-0211">Defensin</keyword>
<dbReference type="PANTHER" id="PTHR47900">
    <property type="entry name" value="BETA-DEFENSIN 131A"/>
    <property type="match status" value="1"/>
</dbReference>
<sequence length="70" mass="8348">MRVLLSILGVFVWLSIAPQARSLFFKEVCRSGYYNCRMKCNADEFAIRYCADWSICCRLKKTELKKKKMW</sequence>